<keyword evidence="1" id="KW-1185">Reference proteome</keyword>
<reference evidence="2" key="1">
    <citation type="submission" date="2022-11" db="UniProtKB">
        <authorList>
            <consortium name="WormBaseParasite"/>
        </authorList>
    </citation>
    <scope>IDENTIFICATION</scope>
</reference>
<organism evidence="1 2">
    <name type="scientific">Globodera rostochiensis</name>
    <name type="common">Golden nematode worm</name>
    <name type="synonym">Heterodera rostochiensis</name>
    <dbReference type="NCBI Taxonomy" id="31243"/>
    <lineage>
        <taxon>Eukaryota</taxon>
        <taxon>Metazoa</taxon>
        <taxon>Ecdysozoa</taxon>
        <taxon>Nematoda</taxon>
        <taxon>Chromadorea</taxon>
        <taxon>Rhabditida</taxon>
        <taxon>Tylenchina</taxon>
        <taxon>Tylenchomorpha</taxon>
        <taxon>Tylenchoidea</taxon>
        <taxon>Heteroderidae</taxon>
        <taxon>Heteroderinae</taxon>
        <taxon>Globodera</taxon>
    </lineage>
</organism>
<name>A0A914HLH4_GLORO</name>
<evidence type="ECO:0000313" key="2">
    <source>
        <dbReference type="WBParaSite" id="Gr19_v10_g2600.t2"/>
    </source>
</evidence>
<sequence>MGSSVVRSGHQQSKQKQFVSTAIHYENVSEVLWSLNGTELFGISFAFNDDGQTLVDVTNESTDDSLEGKQQWHTKDGAVALTFTAKCGRLRFEVETGGKMRKSWFVLRINEVNVREDSGEWRCRVLVVDGNGGVRVEAESRKSIGGDQWEQSAEMRMSNGRQMWKREHHQQRNWRRGSSTSGGGDVSSLFSFSFTKTDTDFVVFERTVTPDSAAVHGGTRLSQSLDRGEGIAYSRVDSVHQSDKVNNLDDIWLMRWNSALRRRSNRNKYNELFCENLGEKQCREKEKETIARLTVRELFNMAKIINVKLYIWWYRFRYHVDSAVKFEQIGSETEIRLGIVQYYNQICKEFNEIKTNWKSEKLTNFNPVAELPQDKSKALMSKPTGAGMPVYVYSERFPSRLKIGAACQAMDIEHRFVKVYDIEFHFGMNEGVIISDKIRKRTDPERGVKINFIGWTKESQWEVQKIYDQFNDFYLEDGVFKEGKFSITKYHLSANNCIHFSNAFVEALLKNNDQIKKVGKAFEKPPSVLKQPLINGNSCQFVANCFMPPTTSDSDD</sequence>
<protein>
    <submittedName>
        <fullName evidence="2">PPPDE domain-containing protein</fullName>
    </submittedName>
</protein>
<dbReference type="Proteomes" id="UP000887572">
    <property type="component" value="Unplaced"/>
</dbReference>
<dbReference type="InterPro" id="IPR042266">
    <property type="entry name" value="PPPDE_sf"/>
</dbReference>
<accession>A0A914HLH4</accession>
<evidence type="ECO:0000313" key="1">
    <source>
        <dbReference type="Proteomes" id="UP000887572"/>
    </source>
</evidence>
<dbReference type="AlphaFoldDB" id="A0A914HLH4"/>
<dbReference type="WBParaSite" id="Gr19_v10_g2600.t2">
    <property type="protein sequence ID" value="Gr19_v10_g2600.t2"/>
    <property type="gene ID" value="Gr19_v10_g2600"/>
</dbReference>
<dbReference type="Gene3D" id="3.90.1720.30">
    <property type="entry name" value="PPPDE domains"/>
    <property type="match status" value="1"/>
</dbReference>
<proteinExistence type="predicted"/>